<feature type="compositionally biased region" description="Polar residues" evidence="1">
    <location>
        <begin position="1"/>
        <end position="11"/>
    </location>
</feature>
<evidence type="ECO:0000313" key="3">
    <source>
        <dbReference type="Proteomes" id="UP000504610"/>
    </source>
</evidence>
<dbReference type="InterPro" id="IPR044730">
    <property type="entry name" value="RNase_H-like_dom_plant"/>
</dbReference>
<dbReference type="OrthoDB" id="1036116at2759"/>
<keyword evidence="3" id="KW-1185">Reference proteome</keyword>
<dbReference type="InterPro" id="IPR002156">
    <property type="entry name" value="RNaseH_domain"/>
</dbReference>
<dbReference type="RefSeq" id="XP_018435869.1">
    <property type="nucleotide sequence ID" value="XM_018580367.1"/>
</dbReference>
<gene>
    <name evidence="4" type="primary">LOC108808184</name>
</gene>
<dbReference type="InterPro" id="IPR036397">
    <property type="entry name" value="RNaseH_sf"/>
</dbReference>
<dbReference type="Gene3D" id="3.30.420.10">
    <property type="entry name" value="Ribonuclease H-like superfamily/Ribonuclease H"/>
    <property type="match status" value="1"/>
</dbReference>
<protein>
    <submittedName>
        <fullName evidence="4">Uncharacterized protein LOC108808184</fullName>
    </submittedName>
</protein>
<dbReference type="InterPro" id="IPR052929">
    <property type="entry name" value="RNase_H-like_EbsB-rel"/>
</dbReference>
<dbReference type="InterPro" id="IPR012337">
    <property type="entry name" value="RNaseH-like_sf"/>
</dbReference>
<evidence type="ECO:0000313" key="4">
    <source>
        <dbReference type="RefSeq" id="XP_018435869.1"/>
    </source>
</evidence>
<dbReference type="GO" id="GO:0004523">
    <property type="term" value="F:RNA-DNA hybrid ribonuclease activity"/>
    <property type="evidence" value="ECO:0007669"/>
    <property type="project" value="InterPro"/>
</dbReference>
<dbReference type="GO" id="GO:0003676">
    <property type="term" value="F:nucleic acid binding"/>
    <property type="evidence" value="ECO:0007669"/>
    <property type="project" value="InterPro"/>
</dbReference>
<dbReference type="AlphaFoldDB" id="A0A6J0JLZ4"/>
<dbReference type="KEGG" id="rsz:108808184"/>
<dbReference type="PANTHER" id="PTHR47074">
    <property type="entry name" value="BNAC02G40300D PROTEIN"/>
    <property type="match status" value="1"/>
</dbReference>
<dbReference type="GeneID" id="108808184"/>
<proteinExistence type="predicted"/>
<name>A0A6J0JLZ4_RAPSA</name>
<dbReference type="SUPFAM" id="SSF53098">
    <property type="entry name" value="Ribonuclease H-like"/>
    <property type="match status" value="1"/>
</dbReference>
<dbReference type="PANTHER" id="PTHR47074:SF49">
    <property type="entry name" value="POLYNUCLEOTIDYL TRANSFERASE, RIBONUCLEASE H-LIKE SUPERFAMILY PROTEIN"/>
    <property type="match status" value="1"/>
</dbReference>
<dbReference type="Proteomes" id="UP000504610">
    <property type="component" value="Chromosome 6"/>
</dbReference>
<dbReference type="CDD" id="cd06222">
    <property type="entry name" value="RNase_H_like"/>
    <property type="match status" value="1"/>
</dbReference>
<reference evidence="3" key="1">
    <citation type="journal article" date="2019" name="Database">
        <title>The radish genome database (RadishGD): an integrated information resource for radish genomics.</title>
        <authorList>
            <person name="Yu H.J."/>
            <person name="Baek S."/>
            <person name="Lee Y.J."/>
            <person name="Cho A."/>
            <person name="Mun J.H."/>
        </authorList>
    </citation>
    <scope>NUCLEOTIDE SEQUENCE [LARGE SCALE GENOMIC DNA]</scope>
    <source>
        <strain evidence="3">cv. WK10039</strain>
    </source>
</reference>
<accession>A0A6J0JLZ4</accession>
<feature type="region of interest" description="Disordered" evidence="1">
    <location>
        <begin position="1"/>
        <end position="22"/>
    </location>
</feature>
<reference evidence="4" key="2">
    <citation type="submission" date="2025-08" db="UniProtKB">
        <authorList>
            <consortium name="RefSeq"/>
        </authorList>
    </citation>
    <scope>IDENTIFICATION</scope>
    <source>
        <tissue evidence="4">Leaf</tissue>
    </source>
</reference>
<dbReference type="Pfam" id="PF13456">
    <property type="entry name" value="RVT_3"/>
    <property type="match status" value="1"/>
</dbReference>
<sequence length="158" mass="17395">METGPTTTISSHPKPPIRSEPNPNHAGLCSIYTDAAWNPVTGHARLGWVLDELASPSQHLCDLYLCIVPLLAESLAVLAAITFAHSRGIDSIQLHSDSQTLINTINRRDMNLEIFDILQDIYLFASLFKSITFIFIPRAANVLADSIAKQTLWALNSI</sequence>
<feature type="domain" description="RNase H type-1" evidence="2">
    <location>
        <begin position="33"/>
        <end position="150"/>
    </location>
</feature>
<evidence type="ECO:0000256" key="1">
    <source>
        <dbReference type="SAM" id="MobiDB-lite"/>
    </source>
</evidence>
<evidence type="ECO:0000259" key="2">
    <source>
        <dbReference type="Pfam" id="PF13456"/>
    </source>
</evidence>
<organism evidence="3 4">
    <name type="scientific">Raphanus sativus</name>
    <name type="common">Radish</name>
    <name type="synonym">Raphanus raphanistrum var. sativus</name>
    <dbReference type="NCBI Taxonomy" id="3726"/>
    <lineage>
        <taxon>Eukaryota</taxon>
        <taxon>Viridiplantae</taxon>
        <taxon>Streptophyta</taxon>
        <taxon>Embryophyta</taxon>
        <taxon>Tracheophyta</taxon>
        <taxon>Spermatophyta</taxon>
        <taxon>Magnoliopsida</taxon>
        <taxon>eudicotyledons</taxon>
        <taxon>Gunneridae</taxon>
        <taxon>Pentapetalae</taxon>
        <taxon>rosids</taxon>
        <taxon>malvids</taxon>
        <taxon>Brassicales</taxon>
        <taxon>Brassicaceae</taxon>
        <taxon>Brassiceae</taxon>
        <taxon>Raphanus</taxon>
    </lineage>
</organism>